<gene>
    <name evidence="2" type="ORF">KC01_LOCUS14113</name>
</gene>
<dbReference type="AlphaFoldDB" id="A0AAV2K1C1"/>
<feature type="compositionally biased region" description="Low complexity" evidence="1">
    <location>
        <begin position="94"/>
        <end position="103"/>
    </location>
</feature>
<dbReference type="EMBL" id="OZ035838">
    <property type="protein sequence ID" value="CAL1583663.1"/>
    <property type="molecule type" value="Genomic_DNA"/>
</dbReference>
<proteinExistence type="predicted"/>
<evidence type="ECO:0000313" key="3">
    <source>
        <dbReference type="Proteomes" id="UP001497482"/>
    </source>
</evidence>
<dbReference type="Proteomes" id="UP001497482">
    <property type="component" value="Chromosome 16"/>
</dbReference>
<dbReference type="Gene3D" id="3.40.50.2300">
    <property type="match status" value="1"/>
</dbReference>
<accession>A0AAV2K1C1</accession>
<keyword evidence="3" id="KW-1185">Reference proteome</keyword>
<organism evidence="2 3">
    <name type="scientific">Knipowitschia caucasica</name>
    <name type="common">Caucasian dwarf goby</name>
    <name type="synonym">Pomatoschistus caucasicus</name>
    <dbReference type="NCBI Taxonomy" id="637954"/>
    <lineage>
        <taxon>Eukaryota</taxon>
        <taxon>Metazoa</taxon>
        <taxon>Chordata</taxon>
        <taxon>Craniata</taxon>
        <taxon>Vertebrata</taxon>
        <taxon>Euteleostomi</taxon>
        <taxon>Actinopterygii</taxon>
        <taxon>Neopterygii</taxon>
        <taxon>Teleostei</taxon>
        <taxon>Neoteleostei</taxon>
        <taxon>Acanthomorphata</taxon>
        <taxon>Gobiaria</taxon>
        <taxon>Gobiiformes</taxon>
        <taxon>Gobioidei</taxon>
        <taxon>Gobiidae</taxon>
        <taxon>Gobiinae</taxon>
        <taxon>Knipowitschia</taxon>
    </lineage>
</organism>
<evidence type="ECO:0000313" key="2">
    <source>
        <dbReference type="EMBL" id="CAL1583663.1"/>
    </source>
</evidence>
<protein>
    <submittedName>
        <fullName evidence="2">Uncharacterized protein</fullName>
    </submittedName>
</protein>
<name>A0AAV2K1C1_KNICA</name>
<reference evidence="2 3" key="1">
    <citation type="submission" date="2024-04" db="EMBL/GenBank/DDBJ databases">
        <authorList>
            <person name="Waldvogel A.-M."/>
            <person name="Schoenle A."/>
        </authorList>
    </citation>
    <scope>NUCLEOTIDE SEQUENCE [LARGE SCALE GENOMIC DNA]</scope>
</reference>
<feature type="region of interest" description="Disordered" evidence="1">
    <location>
        <begin position="93"/>
        <end position="161"/>
    </location>
</feature>
<evidence type="ECO:0000256" key="1">
    <source>
        <dbReference type="SAM" id="MobiDB-lite"/>
    </source>
</evidence>
<sequence length="161" mass="17606">MKNTPVKVYILKACSRRKVFALGDCSPGSFVMSLLRGGERRYFTNISIGGRDYSFSNDGYLSNPLLDVISYTNGRGWEESTRVSKVWSRSKVCSSLPRSNRVSPSPPSLPESARVPQVCPSLPESPKSARVCPSPPSLPQSSRVSKVCMSLPGPSAEDRIH</sequence>